<dbReference type="EMBL" id="JBAMIC010000011">
    <property type="protein sequence ID" value="KAK7100255.1"/>
    <property type="molecule type" value="Genomic_DNA"/>
</dbReference>
<dbReference type="GO" id="GO:0005634">
    <property type="term" value="C:nucleus"/>
    <property type="evidence" value="ECO:0007669"/>
    <property type="project" value="UniProtKB-SubCell"/>
</dbReference>
<name>A0AAN9BAZ3_9CAEN</name>
<sequence length="340" mass="39612">MPFLGQDWRSPGDQWVRTTEGWEKLRLWRLKVFENLNENVVARLIRLALTMDLGPHRQTTERRQPYFFFNKGTSREKKELTSLSEALLRLDMAGAVKDIRRSNFVCKLLQLILENKFANLSGTAQKHIFQILEATINEALRTELNLGWARELLSQAQKGLDQGQNYHIGSQCLWERHHALVCKLSNQVAAYQLKQRDEDNRVTLSDLPADCIRSILYCVADHRDIIHTGQAASKLQDFSQEMLLWRELCQYHFSNRQILTFLPSNVVVGKDEEEDSIDWKNIYKRCYKRFGKKETFADMLAMCTHCCSIYWQSLGHPCISDVEAKSRVLSPEDFIKLFPL</sequence>
<proteinExistence type="predicted"/>
<reference evidence="5 6" key="1">
    <citation type="submission" date="2024-02" db="EMBL/GenBank/DDBJ databases">
        <title>Chromosome-scale genome assembly of the rough periwinkle Littorina saxatilis.</title>
        <authorList>
            <person name="De Jode A."/>
            <person name="Faria R."/>
            <person name="Formenti G."/>
            <person name="Sims Y."/>
            <person name="Smith T.P."/>
            <person name="Tracey A."/>
            <person name="Wood J.M.D."/>
            <person name="Zagrodzka Z.B."/>
            <person name="Johannesson K."/>
            <person name="Butlin R.K."/>
            <person name="Leder E.H."/>
        </authorList>
    </citation>
    <scope>NUCLEOTIDE SEQUENCE [LARGE SCALE GENOMIC DNA]</scope>
    <source>
        <strain evidence="5">Snail1</strain>
        <tissue evidence="5">Muscle</tissue>
    </source>
</reference>
<keyword evidence="4" id="KW-0539">Nucleus</keyword>
<evidence type="ECO:0000256" key="3">
    <source>
        <dbReference type="ARBA" id="ARBA00022786"/>
    </source>
</evidence>
<dbReference type="GO" id="GO:0016567">
    <property type="term" value="P:protein ubiquitination"/>
    <property type="evidence" value="ECO:0007669"/>
    <property type="project" value="TreeGrafter"/>
</dbReference>
<evidence type="ECO:0008006" key="7">
    <source>
        <dbReference type="Google" id="ProtNLM"/>
    </source>
</evidence>
<dbReference type="InterPro" id="IPR040394">
    <property type="entry name" value="FBX25/32"/>
</dbReference>
<protein>
    <recommendedName>
        <fullName evidence="7">F-box only protein 25</fullName>
    </recommendedName>
</protein>
<dbReference type="PANTHER" id="PTHR13123:SF7">
    <property type="entry name" value="LD30288P"/>
    <property type="match status" value="1"/>
</dbReference>
<dbReference type="InterPro" id="IPR036047">
    <property type="entry name" value="F-box-like_dom_sf"/>
</dbReference>
<keyword evidence="3" id="KW-0833">Ubl conjugation pathway</keyword>
<gene>
    <name evidence="5" type="ORF">V1264_023239</name>
</gene>
<dbReference type="PANTHER" id="PTHR13123">
    <property type="entry name" value="LD30288P"/>
    <property type="match status" value="1"/>
</dbReference>
<evidence type="ECO:0000256" key="1">
    <source>
        <dbReference type="ARBA" id="ARBA00004123"/>
    </source>
</evidence>
<comment type="pathway">
    <text evidence="2">Protein modification; protein ubiquitination.</text>
</comment>
<dbReference type="AlphaFoldDB" id="A0AAN9BAZ3"/>
<dbReference type="SUPFAM" id="SSF81383">
    <property type="entry name" value="F-box domain"/>
    <property type="match status" value="1"/>
</dbReference>
<dbReference type="GO" id="GO:0019005">
    <property type="term" value="C:SCF ubiquitin ligase complex"/>
    <property type="evidence" value="ECO:0007669"/>
    <property type="project" value="TreeGrafter"/>
</dbReference>
<dbReference type="Proteomes" id="UP001374579">
    <property type="component" value="Unassembled WGS sequence"/>
</dbReference>
<evidence type="ECO:0000313" key="6">
    <source>
        <dbReference type="Proteomes" id="UP001374579"/>
    </source>
</evidence>
<keyword evidence="6" id="KW-1185">Reference proteome</keyword>
<comment type="caution">
    <text evidence="5">The sequence shown here is derived from an EMBL/GenBank/DDBJ whole genome shotgun (WGS) entry which is preliminary data.</text>
</comment>
<evidence type="ECO:0000313" key="5">
    <source>
        <dbReference type="EMBL" id="KAK7100255.1"/>
    </source>
</evidence>
<dbReference type="GO" id="GO:0005737">
    <property type="term" value="C:cytoplasm"/>
    <property type="evidence" value="ECO:0007669"/>
    <property type="project" value="TreeGrafter"/>
</dbReference>
<comment type="subcellular location">
    <subcellularLocation>
        <location evidence="1">Nucleus</location>
    </subcellularLocation>
</comment>
<evidence type="ECO:0000256" key="4">
    <source>
        <dbReference type="ARBA" id="ARBA00023242"/>
    </source>
</evidence>
<accession>A0AAN9BAZ3</accession>
<organism evidence="5 6">
    <name type="scientific">Littorina saxatilis</name>
    <dbReference type="NCBI Taxonomy" id="31220"/>
    <lineage>
        <taxon>Eukaryota</taxon>
        <taxon>Metazoa</taxon>
        <taxon>Spiralia</taxon>
        <taxon>Lophotrochozoa</taxon>
        <taxon>Mollusca</taxon>
        <taxon>Gastropoda</taxon>
        <taxon>Caenogastropoda</taxon>
        <taxon>Littorinimorpha</taxon>
        <taxon>Littorinoidea</taxon>
        <taxon>Littorinidae</taxon>
        <taxon>Littorina</taxon>
    </lineage>
</organism>
<evidence type="ECO:0000256" key="2">
    <source>
        <dbReference type="ARBA" id="ARBA00004906"/>
    </source>
</evidence>